<dbReference type="InterPro" id="IPR037185">
    <property type="entry name" value="EmrE-like"/>
</dbReference>
<dbReference type="NCBIfam" id="TIGR00817">
    <property type="entry name" value="tpt"/>
    <property type="match status" value="1"/>
</dbReference>
<dbReference type="Pfam" id="PF03151">
    <property type="entry name" value="TPT"/>
    <property type="match status" value="1"/>
</dbReference>
<dbReference type="PANTHER" id="PTHR11132">
    <property type="entry name" value="SOLUTE CARRIER FAMILY 35"/>
    <property type="match status" value="1"/>
</dbReference>
<feature type="transmembrane region" description="Helical" evidence="10">
    <location>
        <begin position="183"/>
        <end position="202"/>
    </location>
</feature>
<comment type="subcellular location">
    <subcellularLocation>
        <location evidence="1">Plastid</location>
        <location evidence="1">Chloroplast membrane</location>
        <topology evidence="1">Multi-pass membrane protein</topology>
    </subcellularLocation>
</comment>
<evidence type="ECO:0000256" key="2">
    <source>
        <dbReference type="ARBA" id="ARBA00022448"/>
    </source>
</evidence>
<protein>
    <recommendedName>
        <fullName evidence="11">Sugar phosphate transporter domain-containing protein</fullName>
    </recommendedName>
</protein>
<dbReference type="SUPFAM" id="SSF103481">
    <property type="entry name" value="Multidrug resistance efflux transporter EmrE"/>
    <property type="match status" value="2"/>
</dbReference>
<evidence type="ECO:0000313" key="12">
    <source>
        <dbReference type="EMBL" id="CAA7408552.1"/>
    </source>
</evidence>
<feature type="transmembrane region" description="Helical" evidence="10">
    <location>
        <begin position="394"/>
        <end position="412"/>
    </location>
</feature>
<dbReference type="GO" id="GO:0031969">
    <property type="term" value="C:chloroplast membrane"/>
    <property type="evidence" value="ECO:0007669"/>
    <property type="project" value="UniProtKB-SubCell"/>
</dbReference>
<evidence type="ECO:0000256" key="9">
    <source>
        <dbReference type="SAM" id="MobiDB-lite"/>
    </source>
</evidence>
<evidence type="ECO:0000259" key="11">
    <source>
        <dbReference type="Pfam" id="PF03151"/>
    </source>
</evidence>
<feature type="transmembrane region" description="Helical" evidence="10">
    <location>
        <begin position="121"/>
        <end position="140"/>
    </location>
</feature>
<keyword evidence="5 10" id="KW-0812">Transmembrane</keyword>
<dbReference type="InterPro" id="IPR004696">
    <property type="entry name" value="Tpt_PEP_transl"/>
</dbReference>
<evidence type="ECO:0000256" key="4">
    <source>
        <dbReference type="ARBA" id="ARBA00022640"/>
    </source>
</evidence>
<dbReference type="OrthoDB" id="6418713at2759"/>
<dbReference type="InterPro" id="IPR050186">
    <property type="entry name" value="TPT_transporter"/>
</dbReference>
<organism evidence="12 13">
    <name type="scientific">Spirodela intermedia</name>
    <name type="common">Intermediate duckweed</name>
    <dbReference type="NCBI Taxonomy" id="51605"/>
    <lineage>
        <taxon>Eukaryota</taxon>
        <taxon>Viridiplantae</taxon>
        <taxon>Streptophyta</taxon>
        <taxon>Embryophyta</taxon>
        <taxon>Tracheophyta</taxon>
        <taxon>Spermatophyta</taxon>
        <taxon>Magnoliopsida</taxon>
        <taxon>Liliopsida</taxon>
        <taxon>Araceae</taxon>
        <taxon>Lemnoideae</taxon>
        <taxon>Spirodela</taxon>
    </lineage>
</organism>
<name>A0A7I8LFF8_SPIIN</name>
<evidence type="ECO:0000256" key="10">
    <source>
        <dbReference type="SAM" id="Phobius"/>
    </source>
</evidence>
<keyword evidence="2" id="KW-0813">Transport</keyword>
<keyword evidence="13" id="KW-1185">Reference proteome</keyword>
<keyword evidence="7 10" id="KW-1133">Transmembrane helix</keyword>
<dbReference type="GO" id="GO:0015718">
    <property type="term" value="P:monocarboxylic acid transport"/>
    <property type="evidence" value="ECO:0007669"/>
    <property type="project" value="UniProtKB-ARBA"/>
</dbReference>
<evidence type="ECO:0000256" key="3">
    <source>
        <dbReference type="ARBA" id="ARBA00022528"/>
    </source>
</evidence>
<sequence length="423" mass="46206">MRGAVLTIPPVTRAALDGRVHSRRCGIPIHRFSSVAFGLARTIARLTPIDGVSGHDHRRPALSPTFSSSGPKNWMRDQPPAFDSRNEEFKVRATSIPESAGESNLVPADAKSAGGSLMKTLYVGVLVALWYLFNIYFNIYNKQVLKVYPYPVTITTAQFAVGTVFVLFSWATNIIKRPKITSSQLLVMVPLAIAHTLGNLFTNMSLGKVAVSFTHTIKAMEPFFSVFLSAVFLGETPTLPVVLSLAPVVGGVVLASLTEASFNWIGFWSAMASNLTNQGRNVVSKKLMDQKESLDNMTIFSIITVMSFLLMVPVTPLMEGIKFTPSFLESAGLDVKEVFVRSLLAAIYYHAYQQLSYMILAYMSPVTHSVANCVKRVVVIVSAVLFFSTPVSRVNALGTAIALAGVFLYSRVTKLRPKKPKSA</sequence>
<proteinExistence type="predicted"/>
<dbReference type="GO" id="GO:0046943">
    <property type="term" value="F:carboxylic acid transmembrane transporter activity"/>
    <property type="evidence" value="ECO:0007669"/>
    <property type="project" value="UniProtKB-ARBA"/>
</dbReference>
<evidence type="ECO:0000256" key="6">
    <source>
        <dbReference type="ARBA" id="ARBA00022946"/>
    </source>
</evidence>
<evidence type="ECO:0000256" key="5">
    <source>
        <dbReference type="ARBA" id="ARBA00022692"/>
    </source>
</evidence>
<keyword evidence="8 10" id="KW-0472">Membrane</keyword>
<dbReference type="InterPro" id="IPR004853">
    <property type="entry name" value="Sugar_P_trans_dom"/>
</dbReference>
<evidence type="ECO:0000313" key="13">
    <source>
        <dbReference type="Proteomes" id="UP000663760"/>
    </source>
</evidence>
<evidence type="ECO:0000256" key="7">
    <source>
        <dbReference type="ARBA" id="ARBA00022989"/>
    </source>
</evidence>
<reference evidence="12" key="1">
    <citation type="submission" date="2020-02" db="EMBL/GenBank/DDBJ databases">
        <authorList>
            <person name="Scholz U."/>
            <person name="Mascher M."/>
            <person name="Fiebig A."/>
        </authorList>
    </citation>
    <scope>NUCLEOTIDE SEQUENCE</scope>
</reference>
<keyword evidence="4" id="KW-0934">Plastid</keyword>
<feature type="transmembrane region" description="Helical" evidence="10">
    <location>
        <begin position="252"/>
        <end position="276"/>
    </location>
</feature>
<keyword evidence="3" id="KW-0150">Chloroplast</keyword>
<feature type="domain" description="Sugar phosphate transporter" evidence="11">
    <location>
        <begin position="123"/>
        <end position="410"/>
    </location>
</feature>
<feature type="transmembrane region" description="Helical" evidence="10">
    <location>
        <begin position="147"/>
        <end position="171"/>
    </location>
</feature>
<accession>A0A7I8LFF8</accession>
<dbReference type="AlphaFoldDB" id="A0A7I8LFF8"/>
<evidence type="ECO:0000256" key="8">
    <source>
        <dbReference type="ARBA" id="ARBA00023136"/>
    </source>
</evidence>
<gene>
    <name evidence="12" type="ORF">SI8410_15019230</name>
</gene>
<keyword evidence="6" id="KW-0809">Transit peptide</keyword>
<evidence type="ECO:0000256" key="1">
    <source>
        <dbReference type="ARBA" id="ARBA00004508"/>
    </source>
</evidence>
<feature type="transmembrane region" description="Helical" evidence="10">
    <location>
        <begin position="369"/>
        <end position="388"/>
    </location>
</feature>
<dbReference type="GO" id="GO:0015605">
    <property type="term" value="F:organophosphate ester transmembrane transporter activity"/>
    <property type="evidence" value="ECO:0007669"/>
    <property type="project" value="UniProtKB-ARBA"/>
</dbReference>
<feature type="region of interest" description="Disordered" evidence="9">
    <location>
        <begin position="54"/>
        <end position="74"/>
    </location>
</feature>
<feature type="transmembrane region" description="Helical" evidence="10">
    <location>
        <begin position="338"/>
        <end position="362"/>
    </location>
</feature>
<feature type="transmembrane region" description="Helical" evidence="10">
    <location>
        <begin position="297"/>
        <end position="318"/>
    </location>
</feature>
<dbReference type="Proteomes" id="UP000663760">
    <property type="component" value="Chromosome 15"/>
</dbReference>
<dbReference type="EMBL" id="LR746278">
    <property type="protein sequence ID" value="CAA7408552.1"/>
    <property type="molecule type" value="Genomic_DNA"/>
</dbReference>